<dbReference type="Gene3D" id="3.30.559.10">
    <property type="entry name" value="Chloramphenicol acetyltransferase-like domain"/>
    <property type="match status" value="1"/>
</dbReference>
<evidence type="ECO:0000256" key="3">
    <source>
        <dbReference type="ARBA" id="ARBA00009587"/>
    </source>
</evidence>
<keyword evidence="9 13" id="KW-0012">Acyltransferase</keyword>
<evidence type="ECO:0000256" key="1">
    <source>
        <dbReference type="ARBA" id="ARBA00004771"/>
    </source>
</evidence>
<dbReference type="NCBIfam" id="TIGR02946">
    <property type="entry name" value="acyl_WS_DGAT"/>
    <property type="match status" value="1"/>
</dbReference>
<evidence type="ECO:0000313" key="13">
    <source>
        <dbReference type="EMBL" id="QDG53239.1"/>
    </source>
</evidence>
<comment type="catalytic activity">
    <reaction evidence="10">
        <text>an acyl-CoA + a 1,2-diacyl-sn-glycerol = a triacyl-sn-glycerol + CoA</text>
        <dbReference type="Rhea" id="RHEA:10868"/>
        <dbReference type="ChEBI" id="CHEBI:17815"/>
        <dbReference type="ChEBI" id="CHEBI:57287"/>
        <dbReference type="ChEBI" id="CHEBI:58342"/>
        <dbReference type="ChEBI" id="CHEBI:64615"/>
        <dbReference type="EC" id="2.3.1.20"/>
    </reaction>
</comment>
<organism evidence="13 14">
    <name type="scientific">Persicimonas caeni</name>
    <dbReference type="NCBI Taxonomy" id="2292766"/>
    <lineage>
        <taxon>Bacteria</taxon>
        <taxon>Deltaproteobacteria</taxon>
        <taxon>Bradymonadales</taxon>
        <taxon>Bradymonadaceae</taxon>
        <taxon>Persicimonas</taxon>
    </lineage>
</organism>
<keyword evidence="14" id="KW-1185">Reference proteome</keyword>
<evidence type="ECO:0000256" key="5">
    <source>
        <dbReference type="ARBA" id="ARBA00022516"/>
    </source>
</evidence>
<dbReference type="SUPFAM" id="SSF52777">
    <property type="entry name" value="CoA-dependent acyltransferases"/>
    <property type="match status" value="2"/>
</dbReference>
<dbReference type="PANTHER" id="PTHR31650:SF1">
    <property type="entry name" value="WAX ESTER SYNTHASE_DIACYLGLYCEROL ACYLTRANSFERASE 4-RELATED"/>
    <property type="match status" value="1"/>
</dbReference>
<dbReference type="PANTHER" id="PTHR31650">
    <property type="entry name" value="O-ACYLTRANSFERASE (WSD1-LIKE) FAMILY PROTEIN"/>
    <property type="match status" value="1"/>
</dbReference>
<dbReference type="AlphaFoldDB" id="A0A4Y6PYK2"/>
<evidence type="ECO:0000259" key="11">
    <source>
        <dbReference type="Pfam" id="PF03007"/>
    </source>
</evidence>
<evidence type="ECO:0000256" key="9">
    <source>
        <dbReference type="ARBA" id="ARBA00023315"/>
    </source>
</evidence>
<dbReference type="OrthoDB" id="9810950at2"/>
<comment type="pathway">
    <text evidence="1">Glycerolipid metabolism; triacylglycerol biosynthesis.</text>
</comment>
<gene>
    <name evidence="13" type="ORF">FIV42_21555</name>
</gene>
<evidence type="ECO:0000256" key="4">
    <source>
        <dbReference type="ARBA" id="ARBA00013244"/>
    </source>
</evidence>
<dbReference type="InterPro" id="IPR004255">
    <property type="entry name" value="O-acyltransferase_WSD1_N"/>
</dbReference>
<dbReference type="GO" id="GO:0019432">
    <property type="term" value="P:triglyceride biosynthetic process"/>
    <property type="evidence" value="ECO:0007669"/>
    <property type="project" value="UniProtKB-UniPathway"/>
</dbReference>
<dbReference type="GO" id="GO:0005886">
    <property type="term" value="C:plasma membrane"/>
    <property type="evidence" value="ECO:0007669"/>
    <property type="project" value="TreeGrafter"/>
</dbReference>
<name>A0A4Y6PYK2_PERCE</name>
<dbReference type="InterPro" id="IPR014292">
    <property type="entry name" value="Acyl_transf_WS/DGAT"/>
</dbReference>
<accession>A0A4Y6PYK2</accession>
<comment type="similarity">
    <text evidence="3">Belongs to the long-chain O-acyltransferase family.</text>
</comment>
<accession>A0A5B8YA18</accession>
<keyword evidence="8" id="KW-0443">Lipid metabolism</keyword>
<feature type="domain" description="O-acyltransferase WSD1 C-terminal" evidence="12">
    <location>
        <begin position="319"/>
        <end position="460"/>
    </location>
</feature>
<keyword evidence="5" id="KW-0444">Lipid biosynthesis</keyword>
<evidence type="ECO:0000313" key="14">
    <source>
        <dbReference type="Proteomes" id="UP000315995"/>
    </source>
</evidence>
<sequence>MKKLDPSIVQAQPLSGADHAWLRMDEPTNRMIITGMLSFDERLDDERLAAKLAEDLRPFPRLRQRLVTDGRGHLEPDPNFSFSNHLERVRLDERGDAALQAYVGELMSTRLDPAHPLWKLYVVEQPDSGDTLVARIHHSLADGFSLIYLMLGLVDLDTPVELPFGSVSRPPRGDAPPPIRRDALEQTLDLAGHLAMNSVRALSNPRRLACLAGNLIGLGGRSVSAVANLLTMSDEPDTSLVGELGVEKRVSWTSVIPLDTVKQACRALDCTVNDVLLTALSGAFRRYLEARGERVDGRDLRTIVPINLRPLDERTVQLGNEFGLVFLQLPTGHAEPADRLRVLKERMDALKRSPEAGLTYLTLQALGHLPVAAQELVLKLFRGKASSIITNMPGPKNQLRLAGHLVRDMMFWVPQSQGVGVGVSIFSYNGGVRLGVAADAGLLAEPRALVDAYEAEMRALAGRVELPA</sequence>
<dbReference type="Pfam" id="PF03007">
    <property type="entry name" value="WS_DGAT_cat"/>
    <property type="match status" value="1"/>
</dbReference>
<dbReference type="InterPro" id="IPR023213">
    <property type="entry name" value="CAT-like_dom_sf"/>
</dbReference>
<protein>
    <recommendedName>
        <fullName evidence="4">diacylglycerol O-acyltransferase</fullName>
        <ecNumber evidence="4">2.3.1.20</ecNumber>
    </recommendedName>
</protein>
<reference evidence="13 14" key="1">
    <citation type="submission" date="2019-06" db="EMBL/GenBank/DDBJ databases">
        <title>Persicimonas caeni gen. nov., sp. nov., a predatory bacterium isolated from solar saltern.</title>
        <authorList>
            <person name="Wang S."/>
        </authorList>
    </citation>
    <scope>NUCLEOTIDE SEQUENCE [LARGE SCALE GENOMIC DNA]</scope>
    <source>
        <strain evidence="13 14">YN101</strain>
    </source>
</reference>
<dbReference type="InterPro" id="IPR009721">
    <property type="entry name" value="O-acyltransferase_WSD1_C"/>
</dbReference>
<comment type="pathway">
    <text evidence="2">Lipid metabolism.</text>
</comment>
<evidence type="ECO:0000256" key="8">
    <source>
        <dbReference type="ARBA" id="ARBA00023098"/>
    </source>
</evidence>
<dbReference type="GO" id="GO:0006071">
    <property type="term" value="P:glycerol metabolic process"/>
    <property type="evidence" value="ECO:0007669"/>
    <property type="project" value="UniProtKB-KW"/>
</dbReference>
<dbReference type="Proteomes" id="UP000315995">
    <property type="component" value="Chromosome"/>
</dbReference>
<dbReference type="EMBL" id="CP041186">
    <property type="protein sequence ID" value="QDG53239.1"/>
    <property type="molecule type" value="Genomic_DNA"/>
</dbReference>
<evidence type="ECO:0000256" key="7">
    <source>
        <dbReference type="ARBA" id="ARBA00022798"/>
    </source>
</evidence>
<dbReference type="RefSeq" id="WP_141199700.1">
    <property type="nucleotide sequence ID" value="NZ_CP041186.1"/>
</dbReference>
<keyword evidence="6 13" id="KW-0808">Transferase</keyword>
<dbReference type="InterPro" id="IPR045034">
    <property type="entry name" value="O-acyltransferase_WSD1-like"/>
</dbReference>
<dbReference type="UniPathway" id="UPA00282"/>
<keyword evidence="7" id="KW-0319">Glycerol metabolism</keyword>
<dbReference type="Pfam" id="PF06974">
    <property type="entry name" value="WS_DGAT_C"/>
    <property type="match status" value="1"/>
</dbReference>
<dbReference type="EC" id="2.3.1.20" evidence="4"/>
<evidence type="ECO:0000256" key="2">
    <source>
        <dbReference type="ARBA" id="ARBA00005189"/>
    </source>
</evidence>
<evidence type="ECO:0000259" key="12">
    <source>
        <dbReference type="Pfam" id="PF06974"/>
    </source>
</evidence>
<evidence type="ECO:0000256" key="10">
    <source>
        <dbReference type="ARBA" id="ARBA00048109"/>
    </source>
</evidence>
<dbReference type="Gene3D" id="3.30.559.30">
    <property type="entry name" value="Nonribosomal peptide synthetase, condensation domain"/>
    <property type="match status" value="1"/>
</dbReference>
<proteinExistence type="inferred from homology"/>
<evidence type="ECO:0000256" key="6">
    <source>
        <dbReference type="ARBA" id="ARBA00022679"/>
    </source>
</evidence>
<feature type="domain" description="O-acyltransferase WSD1-like N-terminal" evidence="11">
    <location>
        <begin position="14"/>
        <end position="275"/>
    </location>
</feature>
<dbReference type="GO" id="GO:0004144">
    <property type="term" value="F:diacylglycerol O-acyltransferase activity"/>
    <property type="evidence" value="ECO:0007669"/>
    <property type="project" value="UniProtKB-EC"/>
</dbReference>